<evidence type="ECO:0000256" key="8">
    <source>
        <dbReference type="ARBA" id="ARBA00023033"/>
    </source>
</evidence>
<dbReference type="AlphaFoldDB" id="A0A0D2M3D4"/>
<evidence type="ECO:0000256" key="3">
    <source>
        <dbReference type="ARBA" id="ARBA00010617"/>
    </source>
</evidence>
<evidence type="ECO:0000313" key="11">
    <source>
        <dbReference type="EMBL" id="KJA17658.1"/>
    </source>
</evidence>
<dbReference type="InterPro" id="IPR001509">
    <property type="entry name" value="Epimerase_deHydtase"/>
</dbReference>
<dbReference type="Gene3D" id="1.10.630.10">
    <property type="entry name" value="Cytochrome P450"/>
    <property type="match status" value="1"/>
</dbReference>
<dbReference type="InterPro" id="IPR017972">
    <property type="entry name" value="Cyt_P450_CS"/>
</dbReference>
<keyword evidence="8" id="KW-0503">Monooxygenase</keyword>
<dbReference type="PROSITE" id="PS00086">
    <property type="entry name" value="CYTOCHROME_P450"/>
    <property type="match status" value="1"/>
</dbReference>
<comment type="similarity">
    <text evidence="3">Belongs to the cytochrome P450 family.</text>
</comment>
<dbReference type="PANTHER" id="PTHR46300">
    <property type="entry name" value="P450, PUTATIVE (EUROFUNG)-RELATED-RELATED"/>
    <property type="match status" value="1"/>
</dbReference>
<dbReference type="InterPro" id="IPR002401">
    <property type="entry name" value="Cyt_P450_E_grp-I"/>
</dbReference>
<dbReference type="STRING" id="945553.A0A0D2M3D4"/>
<sequence>MSETLVLVTGVGGFIAAHVADQLLERGYRVRGTARGPKYQALAETVKRPGLEFVRIDDVATSDFTAALAGVDAVIHLACPLPGRKSVEETFSSAIEGTMNVVRQAQRAGVKKLVVTSSFGCLLSPTHMPAFHGLTFTEQDWGVTDDAEFEQQKDNKFYVYFTAKIKTEIALWDFARAHPELEVATILPGYVIGPYSASFPLPADIASMGTNDLVLQIITGGAVLPAPNWLVDVRDVARAHVLALTRLPLGGHGDARFIVNAATYPWAKAAAHIARARPALAGRIVPLDTIAPLPGVLSGLDNTRSKTVLGVGSYITPEDTLGAAVDAVLALQKHWAQVNREIRCTWRQGLLKCSLGNIMHLNIFGQHMVVISSAKVAKDLLDKKGSIYSDRPQSVILRLCGYTRTFPLLSHNETWRKQRRLVAYEFNVGSISKYYALQEKEAVTLVRNLLDNPDNLMREIQMYGVNGFTFPKSASSNNYDIRRIGSIIMRVTYGYQVKSVDDRMLAIPLQSLGNFSKISTPGAFLVDQIPALQYLPRWMPGSGFLDKVDTWHQMFMDSCWDPYQWSKTNIDTGDALMPNLCASIIQSQEEPLSDDEEAQAVYATGSILGGGLDTNMSSVLSFLMAMILYPQVQAKGQAELDLVVGKNRLPELSDRPNLPYLRSIMAEVLRWSPALPLGIPHALEEDDDYEGYFLPKGSLVIPNIWEMSHDPEVYTDPMVFNPERFDGVDAEMAKASSLAFGFGRRVCPGMHFAEGTLFSIIMTTLATCDVLAGLDENGKEVMPKYAYTSGTISFPEPFPVKLQLRSAAAATLLADISTVE</sequence>
<keyword evidence="12" id="KW-1185">Reference proteome</keyword>
<dbReference type="GO" id="GO:0016705">
    <property type="term" value="F:oxidoreductase activity, acting on paired donors, with incorporation or reduction of molecular oxygen"/>
    <property type="evidence" value="ECO:0007669"/>
    <property type="project" value="InterPro"/>
</dbReference>
<evidence type="ECO:0000256" key="9">
    <source>
        <dbReference type="PIRSR" id="PIRSR602401-1"/>
    </source>
</evidence>
<evidence type="ECO:0000256" key="6">
    <source>
        <dbReference type="ARBA" id="ARBA00023002"/>
    </source>
</evidence>
<dbReference type="GO" id="GO:0020037">
    <property type="term" value="F:heme binding"/>
    <property type="evidence" value="ECO:0007669"/>
    <property type="project" value="InterPro"/>
</dbReference>
<evidence type="ECO:0000256" key="5">
    <source>
        <dbReference type="ARBA" id="ARBA00022723"/>
    </source>
</evidence>
<dbReference type="CDD" id="cd11065">
    <property type="entry name" value="CYP64-like"/>
    <property type="match status" value="1"/>
</dbReference>
<proteinExistence type="inferred from homology"/>
<dbReference type="PRINTS" id="PR00463">
    <property type="entry name" value="EP450I"/>
</dbReference>
<dbReference type="Proteomes" id="UP000054270">
    <property type="component" value="Unassembled WGS sequence"/>
</dbReference>
<dbReference type="Pfam" id="PF00067">
    <property type="entry name" value="p450"/>
    <property type="match status" value="1"/>
</dbReference>
<dbReference type="Pfam" id="PF01370">
    <property type="entry name" value="Epimerase"/>
    <property type="match status" value="1"/>
</dbReference>
<comment type="pathway">
    <text evidence="2">Secondary metabolite biosynthesis.</text>
</comment>
<dbReference type="GO" id="GO:0005506">
    <property type="term" value="F:iron ion binding"/>
    <property type="evidence" value="ECO:0007669"/>
    <property type="project" value="InterPro"/>
</dbReference>
<name>A0A0D2M3D4_HYPSF</name>
<evidence type="ECO:0000256" key="7">
    <source>
        <dbReference type="ARBA" id="ARBA00023004"/>
    </source>
</evidence>
<evidence type="ECO:0000256" key="2">
    <source>
        <dbReference type="ARBA" id="ARBA00005179"/>
    </source>
</evidence>
<feature type="domain" description="NAD-dependent epimerase/dehydratase" evidence="10">
    <location>
        <begin position="6"/>
        <end position="253"/>
    </location>
</feature>
<dbReference type="EMBL" id="KN817600">
    <property type="protein sequence ID" value="KJA17658.1"/>
    <property type="molecule type" value="Genomic_DNA"/>
</dbReference>
<dbReference type="PANTHER" id="PTHR46300:SF7">
    <property type="entry name" value="P450, PUTATIVE (EUROFUNG)-RELATED"/>
    <property type="match status" value="1"/>
</dbReference>
<reference evidence="12" key="1">
    <citation type="submission" date="2014-04" db="EMBL/GenBank/DDBJ databases">
        <title>Evolutionary Origins and Diversification of the Mycorrhizal Mutualists.</title>
        <authorList>
            <consortium name="DOE Joint Genome Institute"/>
            <consortium name="Mycorrhizal Genomics Consortium"/>
            <person name="Kohler A."/>
            <person name="Kuo A."/>
            <person name="Nagy L.G."/>
            <person name="Floudas D."/>
            <person name="Copeland A."/>
            <person name="Barry K.W."/>
            <person name="Cichocki N."/>
            <person name="Veneault-Fourrey C."/>
            <person name="LaButti K."/>
            <person name="Lindquist E.A."/>
            <person name="Lipzen A."/>
            <person name="Lundell T."/>
            <person name="Morin E."/>
            <person name="Murat C."/>
            <person name="Riley R."/>
            <person name="Ohm R."/>
            <person name="Sun H."/>
            <person name="Tunlid A."/>
            <person name="Henrissat B."/>
            <person name="Grigoriev I.V."/>
            <person name="Hibbett D.S."/>
            <person name="Martin F."/>
        </authorList>
    </citation>
    <scope>NUCLEOTIDE SEQUENCE [LARGE SCALE GENOMIC DNA]</scope>
    <source>
        <strain evidence="12">FD-334 SS-4</strain>
    </source>
</reference>
<keyword evidence="7 9" id="KW-0408">Iron</keyword>
<evidence type="ECO:0000256" key="1">
    <source>
        <dbReference type="ARBA" id="ARBA00001971"/>
    </source>
</evidence>
<dbReference type="InterPro" id="IPR036396">
    <property type="entry name" value="Cyt_P450_sf"/>
</dbReference>
<dbReference type="Gene3D" id="3.40.50.720">
    <property type="entry name" value="NAD(P)-binding Rossmann-like Domain"/>
    <property type="match status" value="1"/>
</dbReference>
<feature type="binding site" description="axial binding residue" evidence="9">
    <location>
        <position position="747"/>
    </location>
    <ligand>
        <name>heme</name>
        <dbReference type="ChEBI" id="CHEBI:30413"/>
    </ligand>
    <ligandPart>
        <name>Fe</name>
        <dbReference type="ChEBI" id="CHEBI:18248"/>
    </ligandPart>
</feature>
<dbReference type="GO" id="GO:0004497">
    <property type="term" value="F:monooxygenase activity"/>
    <property type="evidence" value="ECO:0007669"/>
    <property type="project" value="UniProtKB-KW"/>
</dbReference>
<evidence type="ECO:0000259" key="10">
    <source>
        <dbReference type="Pfam" id="PF01370"/>
    </source>
</evidence>
<dbReference type="InterPro" id="IPR050364">
    <property type="entry name" value="Cytochrome_P450_fung"/>
</dbReference>
<gene>
    <name evidence="11" type="ORF">HYPSUDRAFT_206005</name>
</gene>
<keyword evidence="6" id="KW-0560">Oxidoreductase</keyword>
<dbReference type="SUPFAM" id="SSF51735">
    <property type="entry name" value="NAD(P)-binding Rossmann-fold domains"/>
    <property type="match status" value="1"/>
</dbReference>
<dbReference type="OrthoDB" id="2735536at2759"/>
<keyword evidence="5 9" id="KW-0479">Metal-binding</keyword>
<comment type="cofactor">
    <cofactor evidence="1 9">
        <name>heme</name>
        <dbReference type="ChEBI" id="CHEBI:30413"/>
    </cofactor>
</comment>
<keyword evidence="4 9" id="KW-0349">Heme</keyword>
<evidence type="ECO:0000256" key="4">
    <source>
        <dbReference type="ARBA" id="ARBA00022617"/>
    </source>
</evidence>
<dbReference type="SUPFAM" id="SSF48264">
    <property type="entry name" value="Cytochrome P450"/>
    <property type="match status" value="1"/>
</dbReference>
<dbReference type="InterPro" id="IPR036291">
    <property type="entry name" value="NAD(P)-bd_dom_sf"/>
</dbReference>
<accession>A0A0D2M3D4</accession>
<organism evidence="11 12">
    <name type="scientific">Hypholoma sublateritium (strain FD-334 SS-4)</name>
    <dbReference type="NCBI Taxonomy" id="945553"/>
    <lineage>
        <taxon>Eukaryota</taxon>
        <taxon>Fungi</taxon>
        <taxon>Dikarya</taxon>
        <taxon>Basidiomycota</taxon>
        <taxon>Agaricomycotina</taxon>
        <taxon>Agaricomycetes</taxon>
        <taxon>Agaricomycetidae</taxon>
        <taxon>Agaricales</taxon>
        <taxon>Agaricineae</taxon>
        <taxon>Strophariaceae</taxon>
        <taxon>Hypholoma</taxon>
    </lineage>
</organism>
<evidence type="ECO:0000313" key="12">
    <source>
        <dbReference type="Proteomes" id="UP000054270"/>
    </source>
</evidence>
<protein>
    <recommendedName>
        <fullName evidence="10">NAD-dependent epimerase/dehydratase domain-containing protein</fullName>
    </recommendedName>
</protein>
<dbReference type="InterPro" id="IPR001128">
    <property type="entry name" value="Cyt_P450"/>
</dbReference>